<dbReference type="InterPro" id="IPR000884">
    <property type="entry name" value="TSP1_rpt"/>
</dbReference>
<dbReference type="PROSITE" id="PS50092">
    <property type="entry name" value="TSP1"/>
    <property type="match status" value="1"/>
</dbReference>
<protein>
    <submittedName>
        <fullName evidence="1">Zinc metalloproteinase dpy-31</fullName>
    </submittedName>
</protein>
<dbReference type="Pfam" id="PF00090">
    <property type="entry name" value="TSP_1"/>
    <property type="match status" value="1"/>
</dbReference>
<sequence length="124" mass="13280">MQTVNAKPNAHVADSQLNGSMIVAHEGDLQWELLTVAKRQAPNPCANVVVGWLSWNSWSTCTQTCGACGTQVRTRTCLTPIPECKCPGNTSETTICGETVCVYPMPMCCGGRTLGSQNGRFVCV</sequence>
<proteinExistence type="predicted"/>
<dbReference type="OrthoDB" id="5876856at2759"/>
<evidence type="ECO:0000313" key="2">
    <source>
        <dbReference type="Proteomes" id="UP000031036"/>
    </source>
</evidence>
<dbReference type="PANTHER" id="PTHR31507:SF12">
    <property type="entry name" value="C6 DOMAIN-CONTAINING PROTEIN"/>
    <property type="match status" value="1"/>
</dbReference>
<dbReference type="Gene3D" id="2.20.100.10">
    <property type="entry name" value="Thrombospondin type-1 (TSP1) repeat"/>
    <property type="match status" value="1"/>
</dbReference>
<accession>A0A0B2V4F8</accession>
<reference evidence="1 2" key="1">
    <citation type="submission" date="2014-11" db="EMBL/GenBank/DDBJ databases">
        <title>Genetic blueprint of the zoonotic pathogen Toxocara canis.</title>
        <authorList>
            <person name="Zhu X.-Q."/>
            <person name="Korhonen P.K."/>
            <person name="Cai H."/>
            <person name="Young N.D."/>
            <person name="Nejsum P."/>
            <person name="von Samson-Himmelstjerna G."/>
            <person name="Boag P.R."/>
            <person name="Tan P."/>
            <person name="Li Q."/>
            <person name="Min J."/>
            <person name="Yang Y."/>
            <person name="Wang X."/>
            <person name="Fang X."/>
            <person name="Hall R.S."/>
            <person name="Hofmann A."/>
            <person name="Sternberg P.W."/>
            <person name="Jex A.R."/>
            <person name="Gasser R.B."/>
        </authorList>
    </citation>
    <scope>NUCLEOTIDE SEQUENCE [LARGE SCALE GENOMIC DNA]</scope>
    <source>
        <strain evidence="1">PN_DK_2014</strain>
    </source>
</reference>
<name>A0A0B2V4F8_TOXCA</name>
<dbReference type="STRING" id="6265.A0A0B2V4F8"/>
<dbReference type="SUPFAM" id="SSF82895">
    <property type="entry name" value="TSP-1 type 1 repeat"/>
    <property type="match status" value="1"/>
</dbReference>
<dbReference type="EMBL" id="JPKZ01002138">
    <property type="protein sequence ID" value="KHN78296.1"/>
    <property type="molecule type" value="Genomic_DNA"/>
</dbReference>
<keyword evidence="2" id="KW-1185">Reference proteome</keyword>
<organism evidence="1 2">
    <name type="scientific">Toxocara canis</name>
    <name type="common">Canine roundworm</name>
    <dbReference type="NCBI Taxonomy" id="6265"/>
    <lineage>
        <taxon>Eukaryota</taxon>
        <taxon>Metazoa</taxon>
        <taxon>Ecdysozoa</taxon>
        <taxon>Nematoda</taxon>
        <taxon>Chromadorea</taxon>
        <taxon>Rhabditida</taxon>
        <taxon>Spirurina</taxon>
        <taxon>Ascaridomorpha</taxon>
        <taxon>Ascaridoidea</taxon>
        <taxon>Toxocaridae</taxon>
        <taxon>Toxocara</taxon>
    </lineage>
</organism>
<gene>
    <name evidence="1" type="primary">dpy-31</name>
    <name evidence="1" type="ORF">Tcan_09088</name>
</gene>
<dbReference type="PRINTS" id="PR01705">
    <property type="entry name" value="TSP1REPEAT"/>
</dbReference>
<evidence type="ECO:0000313" key="1">
    <source>
        <dbReference type="EMBL" id="KHN78296.1"/>
    </source>
</evidence>
<dbReference type="InterPro" id="IPR036383">
    <property type="entry name" value="TSP1_rpt_sf"/>
</dbReference>
<dbReference type="PANTHER" id="PTHR31507">
    <property type="entry name" value="PROTEIN CBG15923"/>
    <property type="match status" value="1"/>
</dbReference>
<dbReference type="AlphaFoldDB" id="A0A0B2V4F8"/>
<dbReference type="Proteomes" id="UP000031036">
    <property type="component" value="Unassembled WGS sequence"/>
</dbReference>
<comment type="caution">
    <text evidence="1">The sequence shown here is derived from an EMBL/GenBank/DDBJ whole genome shotgun (WGS) entry which is preliminary data.</text>
</comment>
<dbReference type="SMART" id="SM00209">
    <property type="entry name" value="TSP1"/>
    <property type="match status" value="1"/>
</dbReference>